<accession>A0A558DG13</accession>
<dbReference type="InterPro" id="IPR036390">
    <property type="entry name" value="WH_DNA-bd_sf"/>
</dbReference>
<dbReference type="FunFam" id="1.10.10.10:FF:000001">
    <property type="entry name" value="LysR family transcriptional regulator"/>
    <property type="match status" value="1"/>
</dbReference>
<dbReference type="SUPFAM" id="SSF53850">
    <property type="entry name" value="Periplasmic binding protein-like II"/>
    <property type="match status" value="1"/>
</dbReference>
<dbReference type="InterPro" id="IPR005119">
    <property type="entry name" value="LysR_subst-bd"/>
</dbReference>
<name>A0A558DG13_9GAMM</name>
<dbReference type="SUPFAM" id="SSF46785">
    <property type="entry name" value="Winged helix' DNA-binding domain"/>
    <property type="match status" value="1"/>
</dbReference>
<keyword evidence="3" id="KW-0238">DNA-binding</keyword>
<dbReference type="Gene3D" id="1.10.10.10">
    <property type="entry name" value="Winged helix-like DNA-binding domain superfamily/Winged helix DNA-binding domain"/>
    <property type="match status" value="1"/>
</dbReference>
<protein>
    <submittedName>
        <fullName evidence="6">LysR family transcriptional regulator</fullName>
    </submittedName>
</protein>
<dbReference type="GO" id="GO:0003700">
    <property type="term" value="F:DNA-binding transcription factor activity"/>
    <property type="evidence" value="ECO:0007669"/>
    <property type="project" value="InterPro"/>
</dbReference>
<dbReference type="InterPro" id="IPR000847">
    <property type="entry name" value="LysR_HTH_N"/>
</dbReference>
<gene>
    <name evidence="6" type="ORF">FHK82_03065</name>
</gene>
<evidence type="ECO:0000256" key="3">
    <source>
        <dbReference type="ARBA" id="ARBA00023125"/>
    </source>
</evidence>
<dbReference type="EMBL" id="VMRY01000003">
    <property type="protein sequence ID" value="TVT59971.1"/>
    <property type="molecule type" value="Genomic_DNA"/>
</dbReference>
<dbReference type="PROSITE" id="PS50931">
    <property type="entry name" value="HTH_LYSR"/>
    <property type="match status" value="1"/>
</dbReference>
<dbReference type="Proteomes" id="UP000317355">
    <property type="component" value="Unassembled WGS sequence"/>
</dbReference>
<dbReference type="CDD" id="cd05466">
    <property type="entry name" value="PBP2_LTTR_substrate"/>
    <property type="match status" value="1"/>
</dbReference>
<dbReference type="PANTHER" id="PTHR30579">
    <property type="entry name" value="TRANSCRIPTIONAL REGULATOR"/>
    <property type="match status" value="1"/>
</dbReference>
<evidence type="ECO:0000259" key="5">
    <source>
        <dbReference type="PROSITE" id="PS50931"/>
    </source>
</evidence>
<keyword evidence="2" id="KW-0805">Transcription regulation</keyword>
<organism evidence="6 7">
    <name type="scientific">Sedimenticola thiotaurini</name>
    <dbReference type="NCBI Taxonomy" id="1543721"/>
    <lineage>
        <taxon>Bacteria</taxon>
        <taxon>Pseudomonadati</taxon>
        <taxon>Pseudomonadota</taxon>
        <taxon>Gammaproteobacteria</taxon>
        <taxon>Chromatiales</taxon>
        <taxon>Sedimenticolaceae</taxon>
        <taxon>Sedimenticola</taxon>
    </lineage>
</organism>
<dbReference type="InterPro" id="IPR036388">
    <property type="entry name" value="WH-like_DNA-bd_sf"/>
</dbReference>
<dbReference type="AlphaFoldDB" id="A0A558DG13"/>
<keyword evidence="4" id="KW-0804">Transcription</keyword>
<sequence>MDIEFARTFLKVVDTGSFVRAAKTLHITQAAVSRRISTLESYLGCDLFIRNKAGASLTPAGKRFLRHAASMVQTLERARHEVGVARSFTGALTIGGRFGLWDGLLLPWLNAMSEKFPDVQLRAQIGFEEDLMMDLVDGSLDIGVMYTPQSRPSLQVEPLINEELILVTSDPTEIQKPNPDRYVHVDWGPEFLLQLVGNLPELSSPRVIVGISWMGLKHILTTHGSGFFPHRLVQTLIQQKRLFKVETAPSFELPAYVVYPSRPENPLTLPMVDTLHQASASVTAALVTNNVLDEQ</sequence>
<dbReference type="PANTHER" id="PTHR30579:SF8">
    <property type="entry name" value="HTH-TYPE TRANSCRIPTIONAL REGULATOR HDFR"/>
    <property type="match status" value="1"/>
</dbReference>
<dbReference type="GO" id="GO:0003677">
    <property type="term" value="F:DNA binding"/>
    <property type="evidence" value="ECO:0007669"/>
    <property type="project" value="UniProtKB-KW"/>
</dbReference>
<proteinExistence type="inferred from homology"/>
<comment type="caution">
    <text evidence="6">The sequence shown here is derived from an EMBL/GenBank/DDBJ whole genome shotgun (WGS) entry which is preliminary data.</text>
</comment>
<evidence type="ECO:0000313" key="6">
    <source>
        <dbReference type="EMBL" id="TVT59971.1"/>
    </source>
</evidence>
<feature type="domain" description="HTH lysR-type" evidence="5">
    <location>
        <begin position="1"/>
        <end position="58"/>
    </location>
</feature>
<dbReference type="InterPro" id="IPR050176">
    <property type="entry name" value="LTTR"/>
</dbReference>
<comment type="similarity">
    <text evidence="1">Belongs to the LysR transcriptional regulatory family.</text>
</comment>
<evidence type="ECO:0000256" key="2">
    <source>
        <dbReference type="ARBA" id="ARBA00023015"/>
    </source>
</evidence>
<dbReference type="Pfam" id="PF03466">
    <property type="entry name" value="LysR_substrate"/>
    <property type="match status" value="1"/>
</dbReference>
<evidence type="ECO:0000313" key="7">
    <source>
        <dbReference type="Proteomes" id="UP000317355"/>
    </source>
</evidence>
<evidence type="ECO:0000256" key="1">
    <source>
        <dbReference type="ARBA" id="ARBA00009437"/>
    </source>
</evidence>
<evidence type="ECO:0000256" key="4">
    <source>
        <dbReference type="ARBA" id="ARBA00023163"/>
    </source>
</evidence>
<dbReference type="Pfam" id="PF00126">
    <property type="entry name" value="HTH_1"/>
    <property type="match status" value="1"/>
</dbReference>
<dbReference type="PRINTS" id="PR00039">
    <property type="entry name" value="HTHLYSR"/>
</dbReference>
<reference evidence="6 7" key="1">
    <citation type="submission" date="2019-07" db="EMBL/GenBank/DDBJ databases">
        <title>The pathways for chlorine oxyanion respiration interact through the shared metabolite chlorate.</title>
        <authorList>
            <person name="Barnum T.P."/>
            <person name="Cheng Y."/>
            <person name="Hill K.A."/>
            <person name="Lucas L.N."/>
            <person name="Carlson H.K."/>
            <person name="Coates J.D."/>
        </authorList>
    </citation>
    <scope>NUCLEOTIDE SEQUENCE [LARGE SCALE GENOMIC DNA]</scope>
    <source>
        <strain evidence="6">BK-3</strain>
    </source>
</reference>
<dbReference type="Gene3D" id="3.40.190.290">
    <property type="match status" value="1"/>
</dbReference>